<evidence type="ECO:0000313" key="5">
    <source>
        <dbReference type="EMBL" id="QSX29117.1"/>
    </source>
</evidence>
<evidence type="ECO:0000256" key="2">
    <source>
        <dbReference type="ARBA" id="ARBA00022679"/>
    </source>
</evidence>
<feature type="domain" description="GST C-terminal" evidence="4">
    <location>
        <begin position="85"/>
        <end position="211"/>
    </location>
</feature>
<dbReference type="Proteomes" id="UP000663281">
    <property type="component" value="Chromosome"/>
</dbReference>
<evidence type="ECO:0000259" key="3">
    <source>
        <dbReference type="PROSITE" id="PS50404"/>
    </source>
</evidence>
<keyword evidence="2" id="KW-0808">Transferase</keyword>
<dbReference type="SUPFAM" id="SSF52833">
    <property type="entry name" value="Thioredoxin-like"/>
    <property type="match status" value="1"/>
</dbReference>
<dbReference type="PANTHER" id="PTHR44051">
    <property type="entry name" value="GLUTATHIONE S-TRANSFERASE-RELATED"/>
    <property type="match status" value="1"/>
</dbReference>
<gene>
    <name evidence="5" type="ORF">JYB88_12815</name>
</gene>
<name>A0A975AK94_9GAMM</name>
<accession>A0A975AK94</accession>
<dbReference type="RefSeq" id="WP_207324366.1">
    <property type="nucleotide sequence ID" value="NZ_CP071504.1"/>
</dbReference>
<dbReference type="InterPro" id="IPR040079">
    <property type="entry name" value="Glutathione_S-Trfase"/>
</dbReference>
<dbReference type="SFLD" id="SFLDS00019">
    <property type="entry name" value="Glutathione_Transferase_(cytos"/>
    <property type="match status" value="1"/>
</dbReference>
<evidence type="ECO:0000256" key="1">
    <source>
        <dbReference type="ARBA" id="ARBA00007409"/>
    </source>
</evidence>
<dbReference type="GO" id="GO:0016740">
    <property type="term" value="F:transferase activity"/>
    <property type="evidence" value="ECO:0007669"/>
    <property type="project" value="UniProtKB-KW"/>
</dbReference>
<proteinExistence type="inferred from homology"/>
<dbReference type="Gene3D" id="3.40.30.10">
    <property type="entry name" value="Glutaredoxin"/>
    <property type="match status" value="1"/>
</dbReference>
<keyword evidence="6" id="KW-1185">Reference proteome</keyword>
<dbReference type="InterPro" id="IPR004045">
    <property type="entry name" value="Glutathione_S-Trfase_N"/>
</dbReference>
<dbReference type="SFLD" id="SFLDG00358">
    <property type="entry name" value="Main_(cytGST)"/>
    <property type="match status" value="1"/>
</dbReference>
<dbReference type="InterPro" id="IPR036282">
    <property type="entry name" value="Glutathione-S-Trfase_C_sf"/>
</dbReference>
<dbReference type="CDD" id="cd03046">
    <property type="entry name" value="GST_N_GTT1_like"/>
    <property type="match status" value="1"/>
</dbReference>
<dbReference type="FunFam" id="3.40.30.10:FF:000039">
    <property type="entry name" value="Glutathione S-transferase domain"/>
    <property type="match status" value="1"/>
</dbReference>
<reference evidence="5 6" key="1">
    <citation type="submission" date="2021-03" db="EMBL/GenBank/DDBJ databases">
        <title>Novel species identification of genus Shewanella.</title>
        <authorList>
            <person name="Liu G."/>
            <person name="Zhang Q."/>
        </authorList>
    </citation>
    <scope>NUCLEOTIDE SEQUENCE [LARGE SCALE GENOMIC DNA]</scope>
    <source>
        <strain evidence="5 6">FJAT-53726</strain>
    </source>
</reference>
<evidence type="ECO:0000313" key="6">
    <source>
        <dbReference type="Proteomes" id="UP000663281"/>
    </source>
</evidence>
<protein>
    <submittedName>
        <fullName evidence="5">Glutathione S-transferase family protein</fullName>
    </submittedName>
</protein>
<dbReference type="InterPro" id="IPR010987">
    <property type="entry name" value="Glutathione-S-Trfase_C-like"/>
</dbReference>
<dbReference type="PANTHER" id="PTHR44051:SF8">
    <property type="entry name" value="GLUTATHIONE S-TRANSFERASE GSTA"/>
    <property type="match status" value="1"/>
</dbReference>
<feature type="domain" description="GST N-terminal" evidence="3">
    <location>
        <begin position="1"/>
        <end position="80"/>
    </location>
</feature>
<organism evidence="5 6">
    <name type="scientific">Shewanella cyperi</name>
    <dbReference type="NCBI Taxonomy" id="2814292"/>
    <lineage>
        <taxon>Bacteria</taxon>
        <taxon>Pseudomonadati</taxon>
        <taxon>Pseudomonadota</taxon>
        <taxon>Gammaproteobacteria</taxon>
        <taxon>Alteromonadales</taxon>
        <taxon>Shewanellaceae</taxon>
        <taxon>Shewanella</taxon>
    </lineage>
</organism>
<dbReference type="Pfam" id="PF02798">
    <property type="entry name" value="GST_N"/>
    <property type="match status" value="1"/>
</dbReference>
<dbReference type="InterPro" id="IPR036249">
    <property type="entry name" value="Thioredoxin-like_sf"/>
</dbReference>
<dbReference type="SUPFAM" id="SSF47616">
    <property type="entry name" value="GST C-terminal domain-like"/>
    <property type="match status" value="1"/>
</dbReference>
<evidence type="ECO:0000259" key="4">
    <source>
        <dbReference type="PROSITE" id="PS50405"/>
    </source>
</evidence>
<dbReference type="Gene3D" id="1.20.1050.10">
    <property type="match status" value="1"/>
</dbReference>
<dbReference type="KEGG" id="scyp:JYB88_12815"/>
<dbReference type="EMBL" id="CP071504">
    <property type="protein sequence ID" value="QSX29117.1"/>
    <property type="molecule type" value="Genomic_DNA"/>
</dbReference>
<comment type="similarity">
    <text evidence="1">Belongs to the GST superfamily.</text>
</comment>
<dbReference type="SFLD" id="SFLDG01150">
    <property type="entry name" value="Main.1:_Beta-like"/>
    <property type="match status" value="1"/>
</dbReference>
<sequence>MLKLYGSPNTRTIRALWTLEETGLSYDYVRLDFEGGEQQRPQYLKINPNAKVPSLEVDGQVLLETNAICRYIAEQAPDAGLIPDSALERAQMNQWCDFQLSELEPPPWMIIKNLRVYPDAVKLDNQALQAAMNYEADRAMGILAKGIKASGYVLESGFSLADIQLAVTLMTYLKAKMSIKEPKVLDYLKRCCDRPAIAKLQAMGDLSRFNL</sequence>
<dbReference type="PROSITE" id="PS50405">
    <property type="entry name" value="GST_CTER"/>
    <property type="match status" value="1"/>
</dbReference>
<dbReference type="PROSITE" id="PS50404">
    <property type="entry name" value="GST_NTER"/>
    <property type="match status" value="1"/>
</dbReference>
<dbReference type="AlphaFoldDB" id="A0A975AK94"/>